<keyword evidence="8" id="KW-1185">Reference proteome</keyword>
<keyword evidence="4 5" id="KW-0472">Membrane</keyword>
<dbReference type="InterPro" id="IPR006694">
    <property type="entry name" value="Fatty_acid_hydroxylase"/>
</dbReference>
<dbReference type="GO" id="GO:0016491">
    <property type="term" value="F:oxidoreductase activity"/>
    <property type="evidence" value="ECO:0007669"/>
    <property type="project" value="UniProtKB-KW"/>
</dbReference>
<evidence type="ECO:0000256" key="5">
    <source>
        <dbReference type="SAM" id="Phobius"/>
    </source>
</evidence>
<reference evidence="7 8" key="1">
    <citation type="submission" date="2024-08" db="EMBL/GenBank/DDBJ databases">
        <title>Whole-genome sequencing of halo(alkali)philic microorganisms from hypersaline lakes.</title>
        <authorList>
            <person name="Sorokin D.Y."/>
            <person name="Merkel A.Y."/>
            <person name="Messina E."/>
            <person name="Yakimov M."/>
        </authorList>
    </citation>
    <scope>NUCLEOTIDE SEQUENCE [LARGE SCALE GENOMIC DNA]</scope>
    <source>
        <strain evidence="7 8">Cl-TMA</strain>
    </source>
</reference>
<proteinExistence type="predicted"/>
<dbReference type="EMBL" id="JBGUAW010000001">
    <property type="protein sequence ID" value="MFA9459534.1"/>
    <property type="molecule type" value="Genomic_DNA"/>
</dbReference>
<evidence type="ECO:0000256" key="4">
    <source>
        <dbReference type="ARBA" id="ARBA00023136"/>
    </source>
</evidence>
<evidence type="ECO:0000256" key="3">
    <source>
        <dbReference type="ARBA" id="ARBA00022989"/>
    </source>
</evidence>
<dbReference type="EC" id="1.-.-.-" evidence="7"/>
<keyword evidence="2 5" id="KW-0812">Transmembrane</keyword>
<dbReference type="Pfam" id="PF04116">
    <property type="entry name" value="FA_hydroxylase"/>
    <property type="match status" value="1"/>
</dbReference>
<organism evidence="7 8">
    <name type="scientific">Thiohalorhabdus methylotrophus</name>
    <dbReference type="NCBI Taxonomy" id="3242694"/>
    <lineage>
        <taxon>Bacteria</taxon>
        <taxon>Pseudomonadati</taxon>
        <taxon>Pseudomonadota</taxon>
        <taxon>Gammaproteobacteria</taxon>
        <taxon>Thiohalorhabdales</taxon>
        <taxon>Thiohalorhabdaceae</taxon>
        <taxon>Thiohalorhabdus</taxon>
    </lineage>
</organism>
<feature type="transmembrane region" description="Helical" evidence="5">
    <location>
        <begin position="78"/>
        <end position="99"/>
    </location>
</feature>
<evidence type="ECO:0000313" key="7">
    <source>
        <dbReference type="EMBL" id="MFA9459534.1"/>
    </source>
</evidence>
<dbReference type="Proteomes" id="UP001575181">
    <property type="component" value="Unassembled WGS sequence"/>
</dbReference>
<evidence type="ECO:0000259" key="6">
    <source>
        <dbReference type="Pfam" id="PF04116"/>
    </source>
</evidence>
<feature type="domain" description="Fatty acid hydroxylase" evidence="6">
    <location>
        <begin position="87"/>
        <end position="223"/>
    </location>
</feature>
<feature type="transmembrane region" description="Helical" evidence="5">
    <location>
        <begin position="45"/>
        <end position="66"/>
    </location>
</feature>
<dbReference type="InterPro" id="IPR050307">
    <property type="entry name" value="Sterol_Desaturase_Related"/>
</dbReference>
<comment type="caution">
    <text evidence="7">The sequence shown here is derived from an EMBL/GenBank/DDBJ whole genome shotgun (WGS) entry which is preliminary data.</text>
</comment>
<feature type="transmembrane region" description="Helical" evidence="5">
    <location>
        <begin position="6"/>
        <end position="25"/>
    </location>
</feature>
<protein>
    <submittedName>
        <fullName evidence="7">Sterol desaturase family protein</fullName>
        <ecNumber evidence="7">1.-.-.-</ecNumber>
    </submittedName>
</protein>
<accession>A0ABV4TSD7</accession>
<feature type="transmembrane region" description="Helical" evidence="5">
    <location>
        <begin position="140"/>
        <end position="170"/>
    </location>
</feature>
<name>A0ABV4TSD7_9GAMM</name>
<keyword evidence="7" id="KW-0560">Oxidoreductase</keyword>
<dbReference type="RefSeq" id="WP_373654318.1">
    <property type="nucleotide sequence ID" value="NZ_JBGUAW010000001.1"/>
</dbReference>
<keyword evidence="3 5" id="KW-1133">Transmembrane helix</keyword>
<evidence type="ECO:0000256" key="1">
    <source>
        <dbReference type="ARBA" id="ARBA00004370"/>
    </source>
</evidence>
<gene>
    <name evidence="7" type="ORF">ACERLL_01670</name>
</gene>
<evidence type="ECO:0000313" key="8">
    <source>
        <dbReference type="Proteomes" id="UP001575181"/>
    </source>
</evidence>
<dbReference type="PANTHER" id="PTHR11863">
    <property type="entry name" value="STEROL DESATURASE"/>
    <property type="match status" value="1"/>
</dbReference>
<comment type="subcellular location">
    <subcellularLocation>
        <location evidence="1">Membrane</location>
    </subcellularLocation>
</comment>
<evidence type="ECO:0000256" key="2">
    <source>
        <dbReference type="ARBA" id="ARBA00022692"/>
    </source>
</evidence>
<sequence length="262" mass="28872">MSQGSWSWMVLAGVFAGLVAAEVLWPRRQGPLSRFVRWTSNGVLFLVNGHLQSLLGVLGAGSMALLAEQEGWGLFQLVQAPAWLAIPLCVAAADLLFYARHRLLHAFPLLWRIHQVHHDDSAMDASTGFRFHPLEAVLELLTSAGVVLLLGMPVVGVAVIQLLALVVNLFQHTNVRLPGRLDHCLRYLVVTPDMHRVHHSVVRAEADSNYGVVFPWWDYLFGSYRARPAAGHAAMTVGVRGREDPGDLALFGLLLAPFRRLG</sequence>